<feature type="domain" description="HTH luxR-type" evidence="7">
    <location>
        <begin position="207"/>
        <end position="272"/>
    </location>
</feature>
<dbReference type="SUPFAM" id="SSF46955">
    <property type="entry name" value="Putative DNA-binding domain"/>
    <property type="match status" value="1"/>
</dbReference>
<feature type="compositionally biased region" description="Basic and acidic residues" evidence="6">
    <location>
        <begin position="31"/>
        <end position="60"/>
    </location>
</feature>
<dbReference type="Gene3D" id="1.10.10.10">
    <property type="entry name" value="Winged helix-like DNA-binding domain superfamily/Winged helix DNA-binding domain"/>
    <property type="match status" value="1"/>
</dbReference>
<dbReference type="PANTHER" id="PTHR30204:SF69">
    <property type="entry name" value="MERR-FAMILY TRANSCRIPTIONAL REGULATOR"/>
    <property type="match status" value="1"/>
</dbReference>
<dbReference type="PROSITE" id="PS50043">
    <property type="entry name" value="HTH_LUXR_2"/>
    <property type="match status" value="1"/>
</dbReference>
<dbReference type="InterPro" id="IPR016032">
    <property type="entry name" value="Sig_transdc_resp-reg_C-effctor"/>
</dbReference>
<dbReference type="InterPro" id="IPR047057">
    <property type="entry name" value="MerR_fam"/>
</dbReference>
<dbReference type="Proteomes" id="UP000016944">
    <property type="component" value="Chromosome I"/>
</dbReference>
<feature type="region of interest" description="Disordered" evidence="6">
    <location>
        <begin position="25"/>
        <end position="60"/>
    </location>
</feature>
<dbReference type="CDD" id="cd00592">
    <property type="entry name" value="HTH_MerR-like"/>
    <property type="match status" value="1"/>
</dbReference>
<keyword evidence="4" id="KW-0804">Transcription</keyword>
<evidence type="ECO:0000256" key="4">
    <source>
        <dbReference type="ARBA" id="ARBA00023163"/>
    </source>
</evidence>
<dbReference type="EMBL" id="HG518322">
    <property type="protein sequence ID" value="CDI08993.1"/>
    <property type="molecule type" value="Genomic_DNA"/>
</dbReference>
<dbReference type="PANTHER" id="PTHR30204">
    <property type="entry name" value="REDOX-CYCLING DRUG-SENSING TRANSCRIPTIONAL ACTIVATOR SOXR"/>
    <property type="match status" value="1"/>
</dbReference>
<dbReference type="SMART" id="SM00422">
    <property type="entry name" value="HTH_MERR"/>
    <property type="match status" value="1"/>
</dbReference>
<evidence type="ECO:0000256" key="1">
    <source>
        <dbReference type="ARBA" id="ARBA00022491"/>
    </source>
</evidence>
<dbReference type="SMART" id="SM00421">
    <property type="entry name" value="HTH_LUXR"/>
    <property type="match status" value="1"/>
</dbReference>
<feature type="coiled-coil region" evidence="5">
    <location>
        <begin position="164"/>
        <end position="191"/>
    </location>
</feature>
<dbReference type="AlphaFoldDB" id="U4PVA8"/>
<organism evidence="9 10">
    <name type="scientific">Agrobacterium pusense</name>
    <dbReference type="NCBI Taxonomy" id="648995"/>
    <lineage>
        <taxon>Bacteria</taxon>
        <taxon>Pseudomonadati</taxon>
        <taxon>Pseudomonadota</taxon>
        <taxon>Alphaproteobacteria</taxon>
        <taxon>Hyphomicrobiales</taxon>
        <taxon>Rhizobiaceae</taxon>
        <taxon>Rhizobium/Agrobacterium group</taxon>
        <taxon>Agrobacterium</taxon>
    </lineage>
</organism>
<evidence type="ECO:0000256" key="3">
    <source>
        <dbReference type="ARBA" id="ARBA00023125"/>
    </source>
</evidence>
<dbReference type="InterPro" id="IPR000551">
    <property type="entry name" value="MerR-type_HTH_dom"/>
</dbReference>
<dbReference type="SUPFAM" id="SSF46894">
    <property type="entry name" value="C-terminal effector domain of the bipartite response regulators"/>
    <property type="match status" value="1"/>
</dbReference>
<gene>
    <name evidence="9" type="ORF">BN877_I2102</name>
</gene>
<reference evidence="9 10" key="1">
    <citation type="journal article" date="2013" name="Genome Announc.">
        <title>Complete Genome Sequence of the Sesbania Symbiont and Rice Growth-Promoting Endophyte Rhizobium sp. Strain IRBG74.</title>
        <authorList>
            <person name="Crook M.B."/>
            <person name="Mitra S."/>
            <person name="Ane J.M."/>
            <person name="Sadowsky M.J."/>
            <person name="Gyaneshwar P."/>
        </authorList>
    </citation>
    <scope>NUCLEOTIDE SEQUENCE [LARGE SCALE GENOMIC DNA]</scope>
    <source>
        <strain evidence="9 10">IRBG74</strain>
    </source>
</reference>
<dbReference type="GO" id="GO:0003700">
    <property type="term" value="F:DNA-binding transcription factor activity"/>
    <property type="evidence" value="ECO:0007669"/>
    <property type="project" value="InterPro"/>
</dbReference>
<dbReference type="InterPro" id="IPR000792">
    <property type="entry name" value="Tscrpt_reg_LuxR_C"/>
</dbReference>
<dbReference type="InterPro" id="IPR009061">
    <property type="entry name" value="DNA-bd_dom_put_sf"/>
</dbReference>
<keyword evidence="5" id="KW-0175">Coiled coil</keyword>
<sequence length="276" mass="30622">MTRSGFDVAFGIMFLSKNGLLRGNKQQTPLKKADTLPESAKGETMQDGRMPFESHGDEDKPNLRVNSFLPDISLPSSLPAEPVPIADMANIFGVTHRTLHFYEEKALLTSKRIGQMRVYSHRNVQRMAVINVCREVGISVASITEIMEKLVRSRSQEEADDIFRDALRQRKRELTAELSTLQRQAQQIEELLVTDSDEDGADAAERGQANDIALTDPERKCLELMAEGYAPVRLARALGLSANELNILEAKIIGKFSASNRFQAVAKAVLLGVIRA</sequence>
<dbReference type="KEGG" id="rir:BN877_I2102"/>
<protein>
    <submittedName>
        <fullName evidence="9">Transcriptional regulator</fullName>
    </submittedName>
</protein>
<accession>U4PVA8</accession>
<feature type="domain" description="HTH merR-type" evidence="8">
    <location>
        <begin position="85"/>
        <end position="149"/>
    </location>
</feature>
<evidence type="ECO:0000256" key="2">
    <source>
        <dbReference type="ARBA" id="ARBA00023015"/>
    </source>
</evidence>
<dbReference type="InterPro" id="IPR036388">
    <property type="entry name" value="WH-like_DNA-bd_sf"/>
</dbReference>
<keyword evidence="3" id="KW-0238">DNA-binding</keyword>
<dbReference type="Gene3D" id="1.10.1660.10">
    <property type="match status" value="1"/>
</dbReference>
<evidence type="ECO:0000256" key="5">
    <source>
        <dbReference type="SAM" id="Coils"/>
    </source>
</evidence>
<evidence type="ECO:0000259" key="8">
    <source>
        <dbReference type="PROSITE" id="PS50937"/>
    </source>
</evidence>
<keyword evidence="1" id="KW-0678">Repressor</keyword>
<dbReference type="PROSITE" id="PS50937">
    <property type="entry name" value="HTH_MERR_2"/>
    <property type="match status" value="1"/>
</dbReference>
<dbReference type="GO" id="GO:0003677">
    <property type="term" value="F:DNA binding"/>
    <property type="evidence" value="ECO:0007669"/>
    <property type="project" value="UniProtKB-KW"/>
</dbReference>
<dbReference type="HOGENOM" id="CLU_1197754_0_0_5"/>
<proteinExistence type="predicted"/>
<evidence type="ECO:0000313" key="9">
    <source>
        <dbReference type="EMBL" id="CDI08993.1"/>
    </source>
</evidence>
<dbReference type="PATRIC" id="fig|424182.3.peg.2069"/>
<evidence type="ECO:0000256" key="6">
    <source>
        <dbReference type="SAM" id="MobiDB-lite"/>
    </source>
</evidence>
<name>U4PVA8_9HYPH</name>
<dbReference type="Pfam" id="PF13411">
    <property type="entry name" value="MerR_1"/>
    <property type="match status" value="1"/>
</dbReference>
<evidence type="ECO:0000313" key="10">
    <source>
        <dbReference type="Proteomes" id="UP000016944"/>
    </source>
</evidence>
<evidence type="ECO:0000259" key="7">
    <source>
        <dbReference type="PROSITE" id="PS50043"/>
    </source>
</evidence>
<keyword evidence="2" id="KW-0805">Transcription regulation</keyword>